<gene>
    <name evidence="8" type="ORF">BA171_05185</name>
</gene>
<proteinExistence type="inferred from homology"/>
<keyword evidence="3" id="KW-0255">Endonuclease</keyword>
<protein>
    <submittedName>
        <fullName evidence="8">YicC family protein</fullName>
    </submittedName>
</protein>
<reference evidence="8 9" key="2">
    <citation type="submission" date="2017-09" db="EMBL/GenBank/DDBJ databases">
        <title>The genome of whitefly Bemisia tabaci, a global crop pest, provides novel insights into virus transmission, host adaptation and insecticide resistance.</title>
        <authorList>
            <person name="Kaur N."/>
            <person name="Kliot A."/>
            <person name="Pinheiro P.V."/>
            <person name="Luan J."/>
            <person name="Zheng Y."/>
            <person name="Liu W."/>
            <person name="Sun H."/>
            <person name="Yang X."/>
            <person name="Xu Y."/>
            <person name="Luo Y."/>
            <person name="Kruse A."/>
            <person name="Fisher T.W."/>
            <person name="Nelson D.R."/>
            <person name="Elimelech M."/>
            <person name="MacCoss M."/>
            <person name="Johnson R."/>
            <person name="Cohen E."/>
            <person name="Hunter W.B."/>
            <person name="Brown J.K."/>
            <person name="Jander G."/>
            <person name="Cilia M."/>
            <person name="Douglas A.E."/>
            <person name="Ghanim M."/>
            <person name="Simmons A.M."/>
            <person name="Wintermantel W.M."/>
            <person name="Ling K.-S."/>
            <person name="Fei Z."/>
        </authorList>
    </citation>
    <scope>NUCLEOTIDE SEQUENCE [LARGE SCALE GENOMIC DNA]</scope>
    <source>
        <strain evidence="8 9">MEAM1</strain>
    </source>
</reference>
<dbReference type="PANTHER" id="PTHR30636">
    <property type="entry name" value="UPF0701 PROTEIN YICC"/>
    <property type="match status" value="1"/>
</dbReference>
<comment type="cofactor">
    <cofactor evidence="1">
        <name>a divalent metal cation</name>
        <dbReference type="ChEBI" id="CHEBI:60240"/>
    </cofactor>
</comment>
<evidence type="ECO:0000256" key="3">
    <source>
        <dbReference type="ARBA" id="ARBA00022759"/>
    </source>
</evidence>
<name>A0A249DZR8_9ENTR</name>
<dbReference type="GO" id="GO:0004521">
    <property type="term" value="F:RNA endonuclease activity"/>
    <property type="evidence" value="ECO:0007669"/>
    <property type="project" value="InterPro"/>
</dbReference>
<evidence type="ECO:0000259" key="6">
    <source>
        <dbReference type="Pfam" id="PF03755"/>
    </source>
</evidence>
<dbReference type="InterPro" id="IPR013527">
    <property type="entry name" value="YicC-like_N"/>
</dbReference>
<accession>A0A249DZR8</accession>
<feature type="domain" description="Endoribonuclease YicC-like N-terminal" evidence="6">
    <location>
        <begin position="2"/>
        <end position="153"/>
    </location>
</feature>
<keyword evidence="4" id="KW-0378">Hydrolase</keyword>
<dbReference type="Proteomes" id="UP000216438">
    <property type="component" value="Chromosome"/>
</dbReference>
<dbReference type="AlphaFoldDB" id="A0A249DZR8"/>
<keyword evidence="2" id="KW-0540">Nuclease</keyword>
<sequence length="287" mass="33959">MIRSMTAYVRYDHKSEYGDLVWELRAVNHRYLDIYIRLPDTFRRLESVFREKIRSRVTRGKIECHLSFNANENTQNELRLNRALAKQLINVLSWVKEQSKITTFNAFDLLQWPGVMISEDLPLEDISYELLSGLEHVLNDFMVSREKEGAGLKEFIKQRLKAMSAEIVKIRDHMPSIVESERERLQNKFEELKIQLDPNRLEQELMLVAQRMDTTEELDRLELHIKEIQNILNYQEIVGRRLDFMVQECHRESNTLASKSINIEVTSSAVELKVLIEQIREQVQNIE</sequence>
<dbReference type="InterPro" id="IPR013551">
    <property type="entry name" value="YicC-like_C"/>
</dbReference>
<evidence type="ECO:0000259" key="7">
    <source>
        <dbReference type="Pfam" id="PF08340"/>
    </source>
</evidence>
<evidence type="ECO:0000256" key="4">
    <source>
        <dbReference type="ARBA" id="ARBA00022801"/>
    </source>
</evidence>
<dbReference type="InterPro" id="IPR005229">
    <property type="entry name" value="YicC/YloC-like"/>
</dbReference>
<dbReference type="OrthoDB" id="9771229at2"/>
<evidence type="ECO:0000256" key="5">
    <source>
        <dbReference type="ARBA" id="ARBA00035648"/>
    </source>
</evidence>
<dbReference type="Pfam" id="PF08340">
    <property type="entry name" value="YicC-like_C"/>
    <property type="match status" value="1"/>
</dbReference>
<dbReference type="NCBIfam" id="TIGR00255">
    <property type="entry name" value="YicC/YloC family endoribonuclease"/>
    <property type="match status" value="1"/>
</dbReference>
<feature type="domain" description="Endoribonuclease YicC-like C-terminal" evidence="7">
    <location>
        <begin position="170"/>
        <end position="287"/>
    </location>
</feature>
<evidence type="ECO:0000256" key="1">
    <source>
        <dbReference type="ARBA" id="ARBA00001968"/>
    </source>
</evidence>
<organism evidence="8 9">
    <name type="scientific">Candidatus Hamiltonella defensa</name>
    <name type="common">Bemisia tabaci</name>
    <dbReference type="NCBI Taxonomy" id="672795"/>
    <lineage>
        <taxon>Bacteria</taxon>
        <taxon>Pseudomonadati</taxon>
        <taxon>Pseudomonadota</taxon>
        <taxon>Gammaproteobacteria</taxon>
        <taxon>Enterobacterales</taxon>
        <taxon>Enterobacteriaceae</taxon>
        <taxon>aphid secondary symbionts</taxon>
        <taxon>Candidatus Williamhamiltonella</taxon>
    </lineage>
</organism>
<dbReference type="EMBL" id="CP016303">
    <property type="protein sequence ID" value="ASX27048.1"/>
    <property type="molecule type" value="Genomic_DNA"/>
</dbReference>
<evidence type="ECO:0000313" key="8">
    <source>
        <dbReference type="EMBL" id="ASX27048.1"/>
    </source>
</evidence>
<dbReference type="RefSeq" id="WP_029589022.1">
    <property type="nucleotide sequence ID" value="NZ_CP016303.1"/>
</dbReference>
<dbReference type="Pfam" id="PF03755">
    <property type="entry name" value="YicC-like_N"/>
    <property type="match status" value="1"/>
</dbReference>
<comment type="similarity">
    <text evidence="5">Belongs to the YicC/YloC family.</text>
</comment>
<evidence type="ECO:0000313" key="9">
    <source>
        <dbReference type="Proteomes" id="UP000216438"/>
    </source>
</evidence>
<dbReference type="PANTHER" id="PTHR30636:SF3">
    <property type="entry name" value="UPF0701 PROTEIN YICC"/>
    <property type="match status" value="1"/>
</dbReference>
<dbReference type="GO" id="GO:0016787">
    <property type="term" value="F:hydrolase activity"/>
    <property type="evidence" value="ECO:0007669"/>
    <property type="project" value="UniProtKB-KW"/>
</dbReference>
<evidence type="ECO:0000256" key="2">
    <source>
        <dbReference type="ARBA" id="ARBA00022722"/>
    </source>
</evidence>
<reference evidence="9" key="1">
    <citation type="submission" date="2016-06" db="EMBL/GenBank/DDBJ databases">
        <authorList>
            <person name="Chen W."/>
            <person name="Hasegawa D.K."/>
        </authorList>
    </citation>
    <scope>NUCLEOTIDE SEQUENCE [LARGE SCALE GENOMIC DNA]</scope>
    <source>
        <strain evidence="9">MEAM1</strain>
    </source>
</reference>